<dbReference type="OrthoDB" id="9795402at2"/>
<evidence type="ECO:0000259" key="1">
    <source>
        <dbReference type="Pfam" id="PF01863"/>
    </source>
</evidence>
<keyword evidence="3" id="KW-1185">Reference proteome</keyword>
<dbReference type="PANTHER" id="PTHR30399:SF1">
    <property type="entry name" value="UTP PYROPHOSPHATASE"/>
    <property type="match status" value="1"/>
</dbReference>
<comment type="caution">
    <text evidence="2">The sequence shown here is derived from an EMBL/GenBank/DDBJ whole genome shotgun (WGS) entry which is preliminary data.</text>
</comment>
<gene>
    <name evidence="2" type="ORF">EV668_3742</name>
</gene>
<dbReference type="CDD" id="cd07344">
    <property type="entry name" value="M48_yhfN_like"/>
    <property type="match status" value="1"/>
</dbReference>
<dbReference type="PANTHER" id="PTHR30399">
    <property type="entry name" value="UNCHARACTERIZED PROTEIN YGJP"/>
    <property type="match status" value="1"/>
</dbReference>
<proteinExistence type="predicted"/>
<dbReference type="Gene3D" id="3.30.2010.10">
    <property type="entry name" value="Metalloproteases ('zincins'), catalytic domain"/>
    <property type="match status" value="1"/>
</dbReference>
<dbReference type="InterPro" id="IPR053136">
    <property type="entry name" value="UTP_pyrophosphatase-like"/>
</dbReference>
<organism evidence="2 3">
    <name type="scientific">Enterovirga rhinocerotis</name>
    <dbReference type="NCBI Taxonomy" id="1339210"/>
    <lineage>
        <taxon>Bacteria</taxon>
        <taxon>Pseudomonadati</taxon>
        <taxon>Pseudomonadota</taxon>
        <taxon>Alphaproteobacteria</taxon>
        <taxon>Hyphomicrobiales</taxon>
        <taxon>Methylobacteriaceae</taxon>
        <taxon>Enterovirga</taxon>
    </lineage>
</organism>
<protein>
    <recommendedName>
        <fullName evidence="1">YgjP-like metallopeptidase domain-containing protein</fullName>
    </recommendedName>
</protein>
<dbReference type="Pfam" id="PF01863">
    <property type="entry name" value="YgjP-like"/>
    <property type="match status" value="1"/>
</dbReference>
<feature type="domain" description="YgjP-like metallopeptidase" evidence="1">
    <location>
        <begin position="40"/>
        <end position="241"/>
    </location>
</feature>
<evidence type="ECO:0000313" key="2">
    <source>
        <dbReference type="EMBL" id="TDR89252.1"/>
    </source>
</evidence>
<accession>A0A4R7BVX5</accession>
<dbReference type="InterPro" id="IPR002725">
    <property type="entry name" value="YgjP-like_metallopeptidase"/>
</dbReference>
<dbReference type="Proteomes" id="UP000295122">
    <property type="component" value="Unassembled WGS sequence"/>
</dbReference>
<dbReference type="AlphaFoldDB" id="A0A4R7BVX5"/>
<evidence type="ECO:0000313" key="3">
    <source>
        <dbReference type="Proteomes" id="UP000295122"/>
    </source>
</evidence>
<reference evidence="2 3" key="1">
    <citation type="submission" date="2019-03" db="EMBL/GenBank/DDBJ databases">
        <title>Genomic Encyclopedia of Type Strains, Phase IV (KMG-IV): sequencing the most valuable type-strain genomes for metagenomic binning, comparative biology and taxonomic classification.</title>
        <authorList>
            <person name="Goeker M."/>
        </authorList>
    </citation>
    <scope>NUCLEOTIDE SEQUENCE [LARGE SCALE GENOMIC DNA]</scope>
    <source>
        <strain evidence="2 3">DSM 25903</strain>
    </source>
</reference>
<name>A0A4R7BVX5_9HYPH</name>
<sequence>MLRLRRFLRFGASPAEPDSLTVTAGGRPVAVGLRRRDSARRITLRVSSATGEVLLTLPPRADLRSAQSFLDAHGGWIANRLARVPERVPFTAGTSIPLRGEPHRIVHWSRVRGLTRLASDPDGDIVIAVSGEEAAVPGRVRRFLAAEAETDLREAAGRHAAALGVSFTRLSLRDTRSRWGSCSSTGSLSFSWRLILAPPFVLDYLAAHEVAHLKELNHSSRFWRHVHRLCPRTDEAEAWLNGNGSGLHRYG</sequence>
<dbReference type="RefSeq" id="WP_133772830.1">
    <property type="nucleotide sequence ID" value="NZ_SNZR01000014.1"/>
</dbReference>
<dbReference type="EMBL" id="SNZR01000014">
    <property type="protein sequence ID" value="TDR89252.1"/>
    <property type="molecule type" value="Genomic_DNA"/>
</dbReference>